<feature type="compositionally biased region" description="Polar residues" evidence="1">
    <location>
        <begin position="420"/>
        <end position="438"/>
    </location>
</feature>
<organism evidence="2 3">
    <name type="scientific">Rhizoctonia solani</name>
    <dbReference type="NCBI Taxonomy" id="456999"/>
    <lineage>
        <taxon>Eukaryota</taxon>
        <taxon>Fungi</taxon>
        <taxon>Dikarya</taxon>
        <taxon>Basidiomycota</taxon>
        <taxon>Agaricomycotina</taxon>
        <taxon>Agaricomycetes</taxon>
        <taxon>Cantharellales</taxon>
        <taxon>Ceratobasidiaceae</taxon>
        <taxon>Rhizoctonia</taxon>
    </lineage>
</organism>
<feature type="region of interest" description="Disordered" evidence="1">
    <location>
        <begin position="61"/>
        <end position="81"/>
    </location>
</feature>
<sequence length="984" mass="108785">MENESTSEIQAARAASLSRAAESLAKAAVKLSEAARAMSLVAGALSKGSLAKKYVISGSESQSIPSDQTDRTSSGGLKEDDGAGLAQPYRLLLDDETDILLFLCSLLYDRPKIVCYMTCGTYLLKLYKSLIDSVTETSVIIPESRTKTAIDFCFDKFLKEKRSIALFSEMDIPTNPAKEVSEYTVIHVGWPISKRQYVAQRRVHHASTNILLAFSGDKELHCSGSEIVSQTVSWPNDTVGFRASVDILRPLFEERLSEISFEAKEEAYLDWIQLHSQQGHRYVSSWKPSELVRRANLFVLGSLAYKSPRSLMRKSTLEMPLADLLPEVPIEFVAQYGLQPAVDEGLLRVEADAELNDADGGGYSANDLSAEDTRNYKGSDATSSFLPHRIKPEGHYGEEPQLVSPPSETIGIGEYLTSGYEDQTGTRSTSPETSKLPALSNSWATSEVDPPYHLLVDTEADVLLFTCALMNKKQRIVCYMPCGPVSLKTYKILIEGVADIPVHIVESSKKDRIYESLLQDDGLVLLVPESLSPKIKVEGENSWLIHVGWPVNEKQYTAQRMNHQAQNNIIVACSEDYSLYPSGEIILDMAQPWPNDGASFRASVTILRPLYDAMLSEIPLEIKAQVYQDWIQFHSIHGPRLVEAWTPITIVERANDYLLEVLQWGKEHDGGLPLPEVSTGFVAQNGLEAAAQEGILVVEEDSDSDEMMLTPAMRPGSAPPQVEFQDTPGFTYFALDEGFEVIPLICFLCEQYDKVICFLEGQGSLRSYQRLFHSITKRVVLCPGALDDSEAIERAVSQFCAHSSPVILLLASNTKNLPSSLSQSSVDCCIYWGFTVPVKQAKKNKSAINCTTTILVIMTSQEEKMNLQNIPNHPSASMILDRTENSILATARNRTKSALISNKGVVGSLYGSRLYVLGFSTRKKGPEETARQLNQYAARYLLYGEPEDGSEVFPPVAGRPIAPKKMVEKHGLQEAVDAGLLRIK</sequence>
<feature type="region of interest" description="Disordered" evidence="1">
    <location>
        <begin position="419"/>
        <end position="438"/>
    </location>
</feature>
<accession>A0A8H3C6N4</accession>
<comment type="caution">
    <text evidence="2">The sequence shown here is derived from an EMBL/GenBank/DDBJ whole genome shotgun (WGS) entry which is preliminary data.</text>
</comment>
<evidence type="ECO:0000313" key="3">
    <source>
        <dbReference type="Proteomes" id="UP000663840"/>
    </source>
</evidence>
<evidence type="ECO:0000256" key="1">
    <source>
        <dbReference type="SAM" id="MobiDB-lite"/>
    </source>
</evidence>
<proteinExistence type="predicted"/>
<dbReference type="Proteomes" id="UP000663840">
    <property type="component" value="Unassembled WGS sequence"/>
</dbReference>
<gene>
    <name evidence="2" type="ORF">RDB_LOCUS122161</name>
</gene>
<dbReference type="EMBL" id="CAJMWR010003923">
    <property type="protein sequence ID" value="CAE6474656.1"/>
    <property type="molecule type" value="Genomic_DNA"/>
</dbReference>
<name>A0A8H3C6N4_9AGAM</name>
<dbReference type="AlphaFoldDB" id="A0A8H3C6N4"/>
<feature type="region of interest" description="Disordered" evidence="1">
    <location>
        <begin position="358"/>
        <end position="384"/>
    </location>
</feature>
<protein>
    <submittedName>
        <fullName evidence="2">Uncharacterized protein</fullName>
    </submittedName>
</protein>
<reference evidence="2" key="1">
    <citation type="submission" date="2021-01" db="EMBL/GenBank/DDBJ databases">
        <authorList>
            <person name="Kaushik A."/>
        </authorList>
    </citation>
    <scope>NUCLEOTIDE SEQUENCE</scope>
    <source>
        <strain evidence="2">AG1-1A</strain>
    </source>
</reference>
<evidence type="ECO:0000313" key="2">
    <source>
        <dbReference type="EMBL" id="CAE6474656.1"/>
    </source>
</evidence>
<feature type="compositionally biased region" description="Polar residues" evidence="1">
    <location>
        <begin position="61"/>
        <end position="75"/>
    </location>
</feature>